<feature type="region of interest" description="Disordered" evidence="6">
    <location>
        <begin position="1"/>
        <end position="21"/>
    </location>
</feature>
<dbReference type="SUPFAM" id="SSF103473">
    <property type="entry name" value="MFS general substrate transporter"/>
    <property type="match status" value="1"/>
</dbReference>
<dbReference type="EMBL" id="ML996147">
    <property type="protein sequence ID" value="KAF2734451.1"/>
    <property type="molecule type" value="Genomic_DNA"/>
</dbReference>
<dbReference type="InterPro" id="IPR036259">
    <property type="entry name" value="MFS_trans_sf"/>
</dbReference>
<feature type="transmembrane region" description="Helical" evidence="7">
    <location>
        <begin position="90"/>
        <end position="110"/>
    </location>
</feature>
<keyword evidence="4 7" id="KW-1133">Transmembrane helix</keyword>
<evidence type="ECO:0000256" key="7">
    <source>
        <dbReference type="SAM" id="Phobius"/>
    </source>
</evidence>
<dbReference type="OrthoDB" id="3639251at2759"/>
<dbReference type="GO" id="GO:0016020">
    <property type="term" value="C:membrane"/>
    <property type="evidence" value="ECO:0007669"/>
    <property type="project" value="UniProtKB-SubCell"/>
</dbReference>
<dbReference type="Proteomes" id="UP000799444">
    <property type="component" value="Unassembled WGS sequence"/>
</dbReference>
<dbReference type="Gene3D" id="1.20.1250.20">
    <property type="entry name" value="MFS general substrate transporter like domains"/>
    <property type="match status" value="2"/>
</dbReference>
<evidence type="ECO:0000256" key="1">
    <source>
        <dbReference type="ARBA" id="ARBA00004141"/>
    </source>
</evidence>
<evidence type="ECO:0000256" key="3">
    <source>
        <dbReference type="ARBA" id="ARBA00022692"/>
    </source>
</evidence>
<feature type="transmembrane region" description="Helical" evidence="7">
    <location>
        <begin position="216"/>
        <end position="238"/>
    </location>
</feature>
<feature type="transmembrane region" description="Helical" evidence="7">
    <location>
        <begin position="326"/>
        <end position="343"/>
    </location>
</feature>
<feature type="transmembrane region" description="Helical" evidence="7">
    <location>
        <begin position="293"/>
        <end position="314"/>
    </location>
</feature>
<feature type="transmembrane region" description="Helical" evidence="7">
    <location>
        <begin position="444"/>
        <end position="466"/>
    </location>
</feature>
<keyword evidence="2" id="KW-0813">Transport</keyword>
<gene>
    <name evidence="8" type="ORF">EJ04DRAFT_493352</name>
</gene>
<reference evidence="8" key="1">
    <citation type="journal article" date="2020" name="Stud. Mycol.">
        <title>101 Dothideomycetes genomes: a test case for predicting lifestyles and emergence of pathogens.</title>
        <authorList>
            <person name="Haridas S."/>
            <person name="Albert R."/>
            <person name="Binder M."/>
            <person name="Bloem J."/>
            <person name="Labutti K."/>
            <person name="Salamov A."/>
            <person name="Andreopoulos B."/>
            <person name="Baker S."/>
            <person name="Barry K."/>
            <person name="Bills G."/>
            <person name="Bluhm B."/>
            <person name="Cannon C."/>
            <person name="Castanera R."/>
            <person name="Culley D."/>
            <person name="Daum C."/>
            <person name="Ezra D."/>
            <person name="Gonzalez J."/>
            <person name="Henrissat B."/>
            <person name="Kuo A."/>
            <person name="Liang C."/>
            <person name="Lipzen A."/>
            <person name="Lutzoni F."/>
            <person name="Magnuson J."/>
            <person name="Mondo S."/>
            <person name="Nolan M."/>
            <person name="Ohm R."/>
            <person name="Pangilinan J."/>
            <person name="Park H.-J."/>
            <person name="Ramirez L."/>
            <person name="Alfaro M."/>
            <person name="Sun H."/>
            <person name="Tritt A."/>
            <person name="Yoshinaga Y."/>
            <person name="Zwiers L.-H."/>
            <person name="Turgeon B."/>
            <person name="Goodwin S."/>
            <person name="Spatafora J."/>
            <person name="Crous P."/>
            <person name="Grigoriev I."/>
        </authorList>
    </citation>
    <scope>NUCLEOTIDE SEQUENCE</scope>
    <source>
        <strain evidence="8">CBS 125425</strain>
    </source>
</reference>
<evidence type="ECO:0000256" key="2">
    <source>
        <dbReference type="ARBA" id="ARBA00022448"/>
    </source>
</evidence>
<keyword evidence="5 7" id="KW-0472">Membrane</keyword>
<dbReference type="AlphaFoldDB" id="A0A9P4R0W4"/>
<name>A0A9P4R0W4_9PLEO</name>
<feature type="transmembrane region" description="Helical" evidence="7">
    <location>
        <begin position="183"/>
        <end position="204"/>
    </location>
</feature>
<feature type="transmembrane region" description="Helical" evidence="7">
    <location>
        <begin position="122"/>
        <end position="142"/>
    </location>
</feature>
<protein>
    <submittedName>
        <fullName evidence="8">MFS transporter</fullName>
    </submittedName>
</protein>
<evidence type="ECO:0000313" key="8">
    <source>
        <dbReference type="EMBL" id="KAF2734451.1"/>
    </source>
</evidence>
<evidence type="ECO:0000256" key="4">
    <source>
        <dbReference type="ARBA" id="ARBA00022989"/>
    </source>
</evidence>
<keyword evidence="9" id="KW-1185">Reference proteome</keyword>
<dbReference type="FunFam" id="1.20.1250.20:FF:000013">
    <property type="entry name" value="MFS general substrate transporter"/>
    <property type="match status" value="1"/>
</dbReference>
<feature type="transmembrane region" description="Helical" evidence="7">
    <location>
        <begin position="376"/>
        <end position="396"/>
    </location>
</feature>
<dbReference type="Pfam" id="PF07690">
    <property type="entry name" value="MFS_1"/>
    <property type="match status" value="1"/>
</dbReference>
<feature type="transmembrane region" description="Helical" evidence="7">
    <location>
        <begin position="408"/>
        <end position="432"/>
    </location>
</feature>
<evidence type="ECO:0000256" key="5">
    <source>
        <dbReference type="ARBA" id="ARBA00023136"/>
    </source>
</evidence>
<dbReference type="PANTHER" id="PTHR43791:SF49">
    <property type="entry name" value="TRANSPORTER, PUTATIVE (AFU_ORTHOLOGUE AFUA_4G04250)-RELATED"/>
    <property type="match status" value="1"/>
</dbReference>
<proteinExistence type="predicted"/>
<dbReference type="GO" id="GO:0022857">
    <property type="term" value="F:transmembrane transporter activity"/>
    <property type="evidence" value="ECO:0007669"/>
    <property type="project" value="InterPro"/>
</dbReference>
<sequence length="486" mass="53767">MDKPAPAQHVEQQAASAAVYTDDVPKEETALDIHDPVRNRALNRRLDLRIVPLCCWVYLLNFLDRGNIGNAKVLNTETGDNLLQKTGMSASGYSLTITLFSVAYTVFEVPSNWVMKHYVRPSIWLGVLLFAWGAVTMGFAGVRNEATVVALRFLIGVFEAGFFPGIVYLITIWYRFDERSVRIALVIAFCNLAGAFGGAIAYGIGHINGASGLEGFRWLFIIEGLITLLSAFLLWFWLPDYPARARWLSEDEKRFAEERMESRGGGYNREHASRRETLETCFSPRMLLHYSAYIADVVPQGSFTFFTPTIVTGLGYESIHAQLLTVPPWVVGFFVAITLSYSADRFNARGWHITFASLLGGCGWLTAGLLPPTAYVQRYGCLCLAAAGAFPAAPSLTNWVTCNTPSFLTLPLAIALNNSCAGLGQIIAQWIWKSNEAKDGFPTGNFVCAGFSFYVAIVATILRLWYGRMNKAKTLDASGQARVWAY</sequence>
<keyword evidence="3 7" id="KW-0812">Transmembrane</keyword>
<comment type="subcellular location">
    <subcellularLocation>
        <location evidence="1">Membrane</location>
        <topology evidence="1">Multi-pass membrane protein</topology>
    </subcellularLocation>
</comment>
<feature type="transmembrane region" description="Helical" evidence="7">
    <location>
        <begin position="350"/>
        <end position="370"/>
    </location>
</feature>
<dbReference type="FunFam" id="1.20.1250.20:FF:000057">
    <property type="entry name" value="MFS general substrate transporter"/>
    <property type="match status" value="1"/>
</dbReference>
<organism evidence="8 9">
    <name type="scientific">Polyplosphaeria fusca</name>
    <dbReference type="NCBI Taxonomy" id="682080"/>
    <lineage>
        <taxon>Eukaryota</taxon>
        <taxon>Fungi</taxon>
        <taxon>Dikarya</taxon>
        <taxon>Ascomycota</taxon>
        <taxon>Pezizomycotina</taxon>
        <taxon>Dothideomycetes</taxon>
        <taxon>Pleosporomycetidae</taxon>
        <taxon>Pleosporales</taxon>
        <taxon>Tetraplosphaeriaceae</taxon>
        <taxon>Polyplosphaeria</taxon>
    </lineage>
</organism>
<dbReference type="InterPro" id="IPR011701">
    <property type="entry name" value="MFS"/>
</dbReference>
<feature type="transmembrane region" description="Helical" evidence="7">
    <location>
        <begin position="148"/>
        <end position="171"/>
    </location>
</feature>
<dbReference type="PANTHER" id="PTHR43791">
    <property type="entry name" value="PERMEASE-RELATED"/>
    <property type="match status" value="1"/>
</dbReference>
<comment type="caution">
    <text evidence="8">The sequence shown here is derived from an EMBL/GenBank/DDBJ whole genome shotgun (WGS) entry which is preliminary data.</text>
</comment>
<accession>A0A9P4R0W4</accession>
<evidence type="ECO:0000256" key="6">
    <source>
        <dbReference type="SAM" id="MobiDB-lite"/>
    </source>
</evidence>
<evidence type="ECO:0000313" key="9">
    <source>
        <dbReference type="Proteomes" id="UP000799444"/>
    </source>
</evidence>